<organism evidence="1 2">
    <name type="scientific">Schaalia canis</name>
    <dbReference type="NCBI Taxonomy" id="100469"/>
    <lineage>
        <taxon>Bacteria</taxon>
        <taxon>Bacillati</taxon>
        <taxon>Actinomycetota</taxon>
        <taxon>Actinomycetes</taxon>
        <taxon>Actinomycetales</taxon>
        <taxon>Actinomycetaceae</taxon>
        <taxon>Schaalia</taxon>
    </lineage>
</organism>
<dbReference type="Pfam" id="PF09438">
    <property type="entry name" value="DUF2017"/>
    <property type="match status" value="1"/>
</dbReference>
<dbReference type="AlphaFoldDB" id="A0A3P1SE38"/>
<evidence type="ECO:0000313" key="1">
    <source>
        <dbReference type="EMBL" id="RRC95279.1"/>
    </source>
</evidence>
<keyword evidence="2" id="KW-1185">Reference proteome</keyword>
<proteinExistence type="predicted"/>
<dbReference type="RefSeq" id="WP_124870391.1">
    <property type="nucleotide sequence ID" value="NZ_RQZF01000005.1"/>
</dbReference>
<protein>
    <submittedName>
        <fullName evidence="1">DUF2017 family protein</fullName>
    </submittedName>
</protein>
<dbReference type="InterPro" id="IPR018561">
    <property type="entry name" value="AosR"/>
</dbReference>
<gene>
    <name evidence="1" type="ORF">EII11_06495</name>
</gene>
<dbReference type="Proteomes" id="UP000280444">
    <property type="component" value="Unassembled WGS sequence"/>
</dbReference>
<reference evidence="1 2" key="1">
    <citation type="submission" date="2018-11" db="EMBL/GenBank/DDBJ databases">
        <title>Genomes From Bacteria Associated with the Canine Oral Cavity: a Test Case for Automated Genome-Based Taxonomic Assignment.</title>
        <authorList>
            <person name="Coil D.A."/>
            <person name="Jospin G."/>
            <person name="Darling A.E."/>
            <person name="Wallis C."/>
            <person name="Davis I.J."/>
            <person name="Harris S."/>
            <person name="Eisen J.A."/>
            <person name="Holcombe L.J."/>
            <person name="O'Flynn C."/>
        </authorList>
    </citation>
    <scope>NUCLEOTIDE SEQUENCE [LARGE SCALE GENOMIC DNA]</scope>
    <source>
        <strain evidence="1 2">OH770</strain>
    </source>
</reference>
<sequence>MLGEFRRSVGGYTTSISSDLNHLLRRLMNETLGILDEPAPLSEIVVAVTEPELTRESPDSPTLSRLLPDMSEDNDTAMELRALTEDYLRAEKSDRIRCVLDQLEEISQAGTTKIFVHHEAVWEWLSALNDMRLVLAEELHIVTDDDAERVHQRAQRGDNSRETMMSVVYECVTWWQDSLLQAMQAGMK</sequence>
<dbReference type="EMBL" id="RQZF01000005">
    <property type="protein sequence ID" value="RRC95279.1"/>
    <property type="molecule type" value="Genomic_DNA"/>
</dbReference>
<evidence type="ECO:0000313" key="2">
    <source>
        <dbReference type="Proteomes" id="UP000280444"/>
    </source>
</evidence>
<name>A0A3P1SE38_9ACTO</name>
<dbReference type="OrthoDB" id="3268479at2"/>
<comment type="caution">
    <text evidence="1">The sequence shown here is derived from an EMBL/GenBank/DDBJ whole genome shotgun (WGS) entry which is preliminary data.</text>
</comment>
<accession>A0A3P1SE38</accession>